<dbReference type="InterPro" id="IPR002509">
    <property type="entry name" value="NODB_dom"/>
</dbReference>
<dbReference type="SUPFAM" id="SSF88713">
    <property type="entry name" value="Glycoside hydrolase/deacetylase"/>
    <property type="match status" value="1"/>
</dbReference>
<dbReference type="EMBL" id="VSKK01000003">
    <property type="protein sequence ID" value="TYB76228.1"/>
    <property type="molecule type" value="Genomic_DNA"/>
</dbReference>
<keyword evidence="3" id="KW-1185">Reference proteome</keyword>
<reference evidence="2 3" key="1">
    <citation type="submission" date="2019-08" db="EMBL/GenBank/DDBJ databases">
        <title>Genomes of Antarctic Bizionia species.</title>
        <authorList>
            <person name="Bowman J.P."/>
        </authorList>
    </citation>
    <scope>NUCLEOTIDE SEQUENCE [LARGE SCALE GENOMIC DNA]</scope>
    <source>
        <strain evidence="2 3">ADA-4</strain>
    </source>
</reference>
<dbReference type="Proteomes" id="UP000323720">
    <property type="component" value="Unassembled WGS sequence"/>
</dbReference>
<proteinExistence type="predicted"/>
<dbReference type="AlphaFoldDB" id="A0A5D0R6D0"/>
<evidence type="ECO:0000259" key="1">
    <source>
        <dbReference type="Pfam" id="PF01522"/>
    </source>
</evidence>
<comment type="caution">
    <text evidence="2">The sequence shown here is derived from an EMBL/GenBank/DDBJ whole genome shotgun (WGS) entry which is preliminary data.</text>
</comment>
<gene>
    <name evidence="2" type="ORF">ES674_11585</name>
</gene>
<evidence type="ECO:0000313" key="3">
    <source>
        <dbReference type="Proteomes" id="UP000323720"/>
    </source>
</evidence>
<dbReference type="RefSeq" id="WP_148404207.1">
    <property type="nucleotide sequence ID" value="NZ_VSKK01000003.1"/>
</dbReference>
<sequence length="332" mass="38289">MHTKNGFLVISLDFELFWGLFDVKTTSDYEINLCNVRQVIPRLLTLADKYNITLSFATVGFLFAKNKEELLAALPNDKPTYLDERFSPYGLIDGIGESETLDPFHYAHSLIELIRENGNHEIASHTFSHYYVNEEGQTPHQFEADIVAAITIAEQKNITIKSVVFPRNQINETYLKLCAKYGIICYRGTEKHWMFDTHDTEKLDKPSHKAFRLLDAYCNVSGYNTYPITALKNCHGIVNIPSSKFFRPYSKTLSLLEPLRISRINKGLAQAAKKNEIYHIWWHPHNFGKNMDENFKNLEDIFKQFAALQKSHNFKSVSMSGLAELYLAKEFE</sequence>
<evidence type="ECO:0000313" key="2">
    <source>
        <dbReference type="EMBL" id="TYB76228.1"/>
    </source>
</evidence>
<feature type="domain" description="NodB homology" evidence="1">
    <location>
        <begin position="38"/>
        <end position="183"/>
    </location>
</feature>
<accession>A0A5D0R6D0</accession>
<dbReference type="GO" id="GO:0005975">
    <property type="term" value="P:carbohydrate metabolic process"/>
    <property type="evidence" value="ECO:0007669"/>
    <property type="project" value="InterPro"/>
</dbReference>
<dbReference type="GO" id="GO:0016810">
    <property type="term" value="F:hydrolase activity, acting on carbon-nitrogen (but not peptide) bonds"/>
    <property type="evidence" value="ECO:0007669"/>
    <property type="project" value="InterPro"/>
</dbReference>
<name>A0A5D0R6D0_9FLAO</name>
<dbReference type="Gene3D" id="3.20.20.370">
    <property type="entry name" value="Glycoside hydrolase/deacetylase"/>
    <property type="match status" value="1"/>
</dbReference>
<dbReference type="OrthoDB" id="7836272at2"/>
<dbReference type="InterPro" id="IPR011330">
    <property type="entry name" value="Glyco_hydro/deAcase_b/a-brl"/>
</dbReference>
<organism evidence="2 3">
    <name type="scientific">Bizionia myxarmorum</name>
    <dbReference type="NCBI Taxonomy" id="291186"/>
    <lineage>
        <taxon>Bacteria</taxon>
        <taxon>Pseudomonadati</taxon>
        <taxon>Bacteroidota</taxon>
        <taxon>Flavobacteriia</taxon>
        <taxon>Flavobacteriales</taxon>
        <taxon>Flavobacteriaceae</taxon>
        <taxon>Bizionia</taxon>
    </lineage>
</organism>
<dbReference type="CDD" id="cd10929">
    <property type="entry name" value="CE4_u5"/>
    <property type="match status" value="1"/>
</dbReference>
<dbReference type="Pfam" id="PF01522">
    <property type="entry name" value="Polysacc_deac_1"/>
    <property type="match status" value="1"/>
</dbReference>
<protein>
    <submittedName>
        <fullName evidence="2">Polysaccharide deacetylase family protein</fullName>
    </submittedName>
</protein>